<evidence type="ECO:0000313" key="1">
    <source>
        <dbReference type="EMBL" id="QIK77912.1"/>
    </source>
</evidence>
<dbReference type="GO" id="GO:0051213">
    <property type="term" value="F:dioxygenase activity"/>
    <property type="evidence" value="ECO:0007669"/>
    <property type="project" value="UniProtKB-KW"/>
</dbReference>
<dbReference type="Proteomes" id="UP000503222">
    <property type="component" value="Chromosome"/>
</dbReference>
<evidence type="ECO:0000313" key="2">
    <source>
        <dbReference type="Proteomes" id="UP000503222"/>
    </source>
</evidence>
<dbReference type="AlphaFoldDB" id="A0A6G7YME9"/>
<reference evidence="1 2" key="1">
    <citation type="submission" date="2020-03" db="EMBL/GenBank/DDBJ databases">
        <title>Sphingomonas sp. nov., isolated from fish.</title>
        <authorList>
            <person name="Hyun D.-W."/>
            <person name="Bae J.-W."/>
        </authorList>
    </citation>
    <scope>NUCLEOTIDE SEQUENCE [LARGE SCALE GENOMIC DNA]</scope>
    <source>
        <strain evidence="1 2">HDW15B</strain>
    </source>
</reference>
<gene>
    <name evidence="1" type="ORF">G7077_02265</name>
</gene>
<proteinExistence type="predicted"/>
<keyword evidence="1" id="KW-0223">Dioxygenase</keyword>
<dbReference type="SUPFAM" id="SSF51197">
    <property type="entry name" value="Clavaminate synthase-like"/>
    <property type="match status" value="1"/>
</dbReference>
<dbReference type="EMBL" id="CP049869">
    <property type="protein sequence ID" value="QIK77912.1"/>
    <property type="molecule type" value="Genomic_DNA"/>
</dbReference>
<name>A0A6G7YME9_9SPHN</name>
<sequence length="259" mass="28251">MTLSQDDIAAFERDGFVVLHEAFSSELAEHCRSVLWQALGLSPERPSEWTEPVVRLGQFAGPVREAANTPRLHAAYDQLVGAGRWLAPQTLGTFPIRFPSATAAVDTGWHIDVSFGTEHPDFMQWRANVRSRGRALLMLFLFTDVGENDAPTRIRVESHRRVARLLADAGEEGLTLGEMVAADFGGTADCSEAVAVGPAGTVYLCHPFLVHAAQDHRGSNVKMMAQPPLLPSRGALRLERDVGDYSPVERAIRNALGEA</sequence>
<dbReference type="KEGG" id="spii:G7077_02265"/>
<keyword evidence="2" id="KW-1185">Reference proteome</keyword>
<dbReference type="RefSeq" id="WP_166410307.1">
    <property type="nucleotide sequence ID" value="NZ_CP049869.1"/>
</dbReference>
<keyword evidence="1" id="KW-0560">Oxidoreductase</keyword>
<accession>A0A6G7YME9</accession>
<protein>
    <submittedName>
        <fullName evidence="1">Phytanoyl-CoA dioxygenase</fullName>
    </submittedName>
</protein>
<dbReference type="Gene3D" id="2.60.120.620">
    <property type="entry name" value="q2cbj1_9rhob like domain"/>
    <property type="match status" value="1"/>
</dbReference>
<organism evidence="1 2">
    <name type="scientific">Sphingomonas piscis</name>
    <dbReference type="NCBI Taxonomy" id="2714943"/>
    <lineage>
        <taxon>Bacteria</taxon>
        <taxon>Pseudomonadati</taxon>
        <taxon>Pseudomonadota</taxon>
        <taxon>Alphaproteobacteria</taxon>
        <taxon>Sphingomonadales</taxon>
        <taxon>Sphingomonadaceae</taxon>
        <taxon>Sphingomonas</taxon>
    </lineage>
</organism>